<evidence type="ECO:0000256" key="2">
    <source>
        <dbReference type="ARBA" id="ARBA00022448"/>
    </source>
</evidence>
<reference evidence="7 8" key="1">
    <citation type="submission" date="2018-09" db="EMBL/GenBank/DDBJ databases">
        <title>Nesterenkonia natronophila sp. nov., an alkaliphilic actinobacteriume isolated from a soda lake, and emended description of the genus Nesterenkonia.</title>
        <authorList>
            <person name="Menes R.J."/>
            <person name="Iriarte A."/>
        </authorList>
    </citation>
    <scope>NUCLEOTIDE SEQUENCE [LARGE SCALE GENOMIC DNA]</scope>
    <source>
        <strain evidence="7 8">M8</strain>
    </source>
</reference>
<dbReference type="PANTHER" id="PTHR11101">
    <property type="entry name" value="PHOSPHATE TRANSPORTER"/>
    <property type="match status" value="1"/>
</dbReference>
<evidence type="ECO:0000256" key="3">
    <source>
        <dbReference type="ARBA" id="ARBA00022692"/>
    </source>
</evidence>
<dbReference type="GO" id="GO:0016020">
    <property type="term" value="C:membrane"/>
    <property type="evidence" value="ECO:0007669"/>
    <property type="project" value="UniProtKB-SubCell"/>
</dbReference>
<keyword evidence="8" id="KW-1185">Reference proteome</keyword>
<dbReference type="AlphaFoldDB" id="A0A3A4F4H8"/>
<dbReference type="PANTHER" id="PTHR11101:SF80">
    <property type="entry name" value="PHOSPHATE TRANSPORTER"/>
    <property type="match status" value="1"/>
</dbReference>
<gene>
    <name evidence="7" type="ORF">D3250_02010</name>
</gene>
<comment type="subcellular location">
    <subcellularLocation>
        <location evidence="1">Membrane</location>
        <topology evidence="1">Multi-pass membrane protein</topology>
    </subcellularLocation>
</comment>
<name>A0A3A4F4H8_9MICC</name>
<keyword evidence="2" id="KW-0813">Transport</keyword>
<feature type="transmembrane region" description="Helical" evidence="6">
    <location>
        <begin position="105"/>
        <end position="125"/>
    </location>
</feature>
<sequence length="337" mass="35003">MELLLLVLAGAILAPTLYVAGLHDVPNSIAIPVRTRALTPRSAVRVAAAFNALGVLLAFPLGLYLYSWFEFPDMEPVLALSVVVAALTVILGWNVFTYFRGMPTSITHGLLAALLGGSLAAAAVGDVSADTIWSLPWLTPLLTLLISPLVAFGLAYVLVFAAVRVARGEDPHDVNRVARGLQSVSVGVTSLGTGLQQGQRFAFVLLIGLGAGGIADPEGWMGPAYVVFAVLIGAGALHGGWRIGHVLAHRLVAIDPLRGMVATTATSGLLFIGSLGLALPLSTSLTAASAIIGAGSNQRFATVNWRQCRRIAVYWIATPVVTGFVAAALTIGLSALL</sequence>
<evidence type="ECO:0000313" key="8">
    <source>
        <dbReference type="Proteomes" id="UP000266615"/>
    </source>
</evidence>
<dbReference type="EMBL" id="QYZP01000001">
    <property type="protein sequence ID" value="RJN32631.1"/>
    <property type="molecule type" value="Genomic_DNA"/>
</dbReference>
<organism evidence="7 8">
    <name type="scientific">Nesterenkonia natronophila</name>
    <dbReference type="NCBI Taxonomy" id="2174932"/>
    <lineage>
        <taxon>Bacteria</taxon>
        <taxon>Bacillati</taxon>
        <taxon>Actinomycetota</taxon>
        <taxon>Actinomycetes</taxon>
        <taxon>Micrococcales</taxon>
        <taxon>Micrococcaceae</taxon>
        <taxon>Nesterenkonia</taxon>
    </lineage>
</organism>
<feature type="transmembrane region" description="Helical" evidence="6">
    <location>
        <begin position="269"/>
        <end position="292"/>
    </location>
</feature>
<dbReference type="Pfam" id="PF01384">
    <property type="entry name" value="PHO4"/>
    <property type="match status" value="1"/>
</dbReference>
<feature type="transmembrane region" description="Helical" evidence="6">
    <location>
        <begin position="313"/>
        <end position="336"/>
    </location>
</feature>
<dbReference type="GO" id="GO:0035435">
    <property type="term" value="P:phosphate ion transmembrane transport"/>
    <property type="evidence" value="ECO:0007669"/>
    <property type="project" value="TreeGrafter"/>
</dbReference>
<evidence type="ECO:0000256" key="4">
    <source>
        <dbReference type="ARBA" id="ARBA00022989"/>
    </source>
</evidence>
<evidence type="ECO:0000256" key="6">
    <source>
        <dbReference type="SAM" id="Phobius"/>
    </source>
</evidence>
<dbReference type="GO" id="GO:0005315">
    <property type="term" value="F:phosphate transmembrane transporter activity"/>
    <property type="evidence" value="ECO:0007669"/>
    <property type="project" value="InterPro"/>
</dbReference>
<feature type="transmembrane region" description="Helical" evidence="6">
    <location>
        <begin position="137"/>
        <end position="163"/>
    </location>
</feature>
<evidence type="ECO:0000256" key="5">
    <source>
        <dbReference type="ARBA" id="ARBA00023136"/>
    </source>
</evidence>
<feature type="transmembrane region" description="Helical" evidence="6">
    <location>
        <begin position="77"/>
        <end position="99"/>
    </location>
</feature>
<feature type="transmembrane region" description="Helical" evidence="6">
    <location>
        <begin position="43"/>
        <end position="65"/>
    </location>
</feature>
<evidence type="ECO:0000256" key="1">
    <source>
        <dbReference type="ARBA" id="ARBA00004141"/>
    </source>
</evidence>
<proteinExistence type="predicted"/>
<feature type="transmembrane region" description="Helical" evidence="6">
    <location>
        <begin position="222"/>
        <end position="241"/>
    </location>
</feature>
<dbReference type="OrthoDB" id="9779554at2"/>
<keyword evidence="3 6" id="KW-0812">Transmembrane</keyword>
<keyword evidence="5 6" id="KW-0472">Membrane</keyword>
<dbReference type="Proteomes" id="UP000266615">
    <property type="component" value="Unassembled WGS sequence"/>
</dbReference>
<accession>A0A3A4F4H8</accession>
<keyword evidence="4 6" id="KW-1133">Transmembrane helix</keyword>
<evidence type="ECO:0000313" key="7">
    <source>
        <dbReference type="EMBL" id="RJN32631.1"/>
    </source>
</evidence>
<comment type="caution">
    <text evidence="7">The sequence shown here is derived from an EMBL/GenBank/DDBJ whole genome shotgun (WGS) entry which is preliminary data.</text>
</comment>
<protein>
    <submittedName>
        <fullName evidence="7">Inorganic phosphate transporter</fullName>
    </submittedName>
</protein>
<dbReference type="RefSeq" id="WP_119901677.1">
    <property type="nucleotide sequence ID" value="NZ_QYZP01000001.1"/>
</dbReference>
<dbReference type="InterPro" id="IPR001204">
    <property type="entry name" value="Phos_transporter"/>
</dbReference>